<dbReference type="InterPro" id="IPR036770">
    <property type="entry name" value="Ankyrin_rpt-contain_sf"/>
</dbReference>
<dbReference type="PANTHER" id="PTHR24159">
    <property type="match status" value="1"/>
</dbReference>
<dbReference type="PANTHER" id="PTHR24159:SF5">
    <property type="entry name" value="ANK_REP_REGION DOMAIN-CONTAINING PROTEIN"/>
    <property type="match status" value="1"/>
</dbReference>
<evidence type="ECO:0008006" key="4">
    <source>
        <dbReference type="Google" id="ProtNLM"/>
    </source>
</evidence>
<dbReference type="Proteomes" id="UP001470230">
    <property type="component" value="Unassembled WGS sequence"/>
</dbReference>
<evidence type="ECO:0000256" key="1">
    <source>
        <dbReference type="SAM" id="Coils"/>
    </source>
</evidence>
<organism evidence="2 3">
    <name type="scientific">Tritrichomonas musculus</name>
    <dbReference type="NCBI Taxonomy" id="1915356"/>
    <lineage>
        <taxon>Eukaryota</taxon>
        <taxon>Metamonada</taxon>
        <taxon>Parabasalia</taxon>
        <taxon>Tritrichomonadida</taxon>
        <taxon>Tritrichomonadidae</taxon>
        <taxon>Tritrichomonas</taxon>
    </lineage>
</organism>
<keyword evidence="3" id="KW-1185">Reference proteome</keyword>
<evidence type="ECO:0000313" key="2">
    <source>
        <dbReference type="EMBL" id="KAK8842180.1"/>
    </source>
</evidence>
<dbReference type="SUPFAM" id="SSF48403">
    <property type="entry name" value="Ankyrin repeat"/>
    <property type="match status" value="1"/>
</dbReference>
<reference evidence="2 3" key="1">
    <citation type="submission" date="2024-04" db="EMBL/GenBank/DDBJ databases">
        <title>Tritrichomonas musculus Genome.</title>
        <authorList>
            <person name="Alves-Ferreira E."/>
            <person name="Grigg M."/>
            <person name="Lorenzi H."/>
            <person name="Galac M."/>
        </authorList>
    </citation>
    <scope>NUCLEOTIDE SEQUENCE [LARGE SCALE GENOMIC DNA]</scope>
    <source>
        <strain evidence="2 3">EAF2021</strain>
    </source>
</reference>
<protein>
    <recommendedName>
        <fullName evidence="4">DUF3447 domain-containing protein</fullName>
    </recommendedName>
</protein>
<feature type="coiled-coil region" evidence="1">
    <location>
        <begin position="3"/>
        <end position="30"/>
    </location>
</feature>
<gene>
    <name evidence="2" type="ORF">M9Y10_026411</name>
</gene>
<name>A0ABR2H9U8_9EUKA</name>
<sequence length="374" mass="44896">MDIKEYIENKKEILNNLINYIDQEDNTEEEHQIFFSHLNDNKISKQKDELRALFHLLIIISNNHNRHHNFFSKIEQILLHFENEMKNEFSNEELFNIFKSNKRVLLFLIERKIINIDQSVTNVFTKKEYMPYFFNDVKDSSDLEQKKETEEFNEKRKLGENDNYICQLIRNDSIDEFISYFNQKNMSFSSQIQPSIFETNSLLNKNKSSLIEYAAFFGSIQIFKFLFFNKAELSGSLWIHAVHGRNPEMIHFFEENKIVPPDHNYVDSFNEAVKSHHNEIANYILNNYLKNYQENIEEDPDFLTSIIKAFNYAFFPKDLNNALIFYDLCHYDHVSLVKMLYKSKKLNFKNSKIIHQNNYFLNGVFIKIEFNFFN</sequence>
<comment type="caution">
    <text evidence="2">The sequence shown here is derived from an EMBL/GenBank/DDBJ whole genome shotgun (WGS) entry which is preliminary data.</text>
</comment>
<keyword evidence="1" id="KW-0175">Coiled coil</keyword>
<dbReference type="EMBL" id="JAPFFF010000039">
    <property type="protein sequence ID" value="KAK8842180.1"/>
    <property type="molecule type" value="Genomic_DNA"/>
</dbReference>
<evidence type="ECO:0000313" key="3">
    <source>
        <dbReference type="Proteomes" id="UP001470230"/>
    </source>
</evidence>
<accession>A0ABR2H9U8</accession>
<proteinExistence type="predicted"/>